<dbReference type="GO" id="GO:0000271">
    <property type="term" value="P:polysaccharide biosynthetic process"/>
    <property type="evidence" value="ECO:0007669"/>
    <property type="project" value="TreeGrafter"/>
</dbReference>
<feature type="modified residue" description="N6-(pyridoxal phosphate)lysine" evidence="4">
    <location>
        <position position="192"/>
    </location>
</feature>
<evidence type="ECO:0000256" key="5">
    <source>
        <dbReference type="RuleBase" id="RU004508"/>
    </source>
</evidence>
<keyword evidence="7" id="KW-1185">Reference proteome</keyword>
<proteinExistence type="inferred from homology"/>
<evidence type="ECO:0000256" key="3">
    <source>
        <dbReference type="PIRSR" id="PIRSR000390-1"/>
    </source>
</evidence>
<dbReference type="InterPro" id="IPR015422">
    <property type="entry name" value="PyrdxlP-dep_Trfase_small"/>
</dbReference>
<dbReference type="PIRSF" id="PIRSF000390">
    <property type="entry name" value="PLP_StrS"/>
    <property type="match status" value="1"/>
</dbReference>
<dbReference type="GO" id="GO:0030170">
    <property type="term" value="F:pyridoxal phosphate binding"/>
    <property type="evidence" value="ECO:0007669"/>
    <property type="project" value="UniProtKB-ARBA"/>
</dbReference>
<dbReference type="PANTHER" id="PTHR30244:SF42">
    <property type="entry name" value="UDP-2-ACETAMIDO-2-DEOXY-3-OXO-D-GLUCURONATE AMINOTRANSFERASE"/>
    <property type="match status" value="1"/>
</dbReference>
<accession>A0A2W7P217</accession>
<dbReference type="OrthoDB" id="9804264at2"/>
<evidence type="ECO:0000256" key="4">
    <source>
        <dbReference type="PIRSR" id="PIRSR000390-2"/>
    </source>
</evidence>
<dbReference type="AlphaFoldDB" id="A0A2W7P217"/>
<dbReference type="GO" id="GO:0008483">
    <property type="term" value="F:transaminase activity"/>
    <property type="evidence" value="ECO:0007669"/>
    <property type="project" value="TreeGrafter"/>
</dbReference>
<dbReference type="InterPro" id="IPR000653">
    <property type="entry name" value="DegT/StrS_aminotransferase"/>
</dbReference>
<dbReference type="Gene3D" id="3.90.1150.10">
    <property type="entry name" value="Aspartate Aminotransferase, domain 1"/>
    <property type="match status" value="1"/>
</dbReference>
<dbReference type="EMBL" id="QKZK01000004">
    <property type="protein sequence ID" value="PZX19476.1"/>
    <property type="molecule type" value="Genomic_DNA"/>
</dbReference>
<comment type="similarity">
    <text evidence="2 5">Belongs to the DegT/DnrJ/EryC1 family.</text>
</comment>
<gene>
    <name evidence="6" type="ORF">LX69_00743</name>
</gene>
<keyword evidence="1 4" id="KW-0663">Pyridoxal phosphate</keyword>
<dbReference type="InterPro" id="IPR015421">
    <property type="entry name" value="PyrdxlP-dep_Trfase_major"/>
</dbReference>
<sequence length="375" mass="41746">MRPIQMVDIATQYSRLKTDIDRSIHQVLDRANFINGDEVQSFQEELADYLGVRHVITCANGTDALQVSLMALGLQPGDEVITSNFTFIATVEVIALLGLKPVLVDVCPDTFNMDVDALAKAITPRTRVIIPVHLFGQGAHMNEIMDIARRHQIYVVEDAAQATGAFYHHNRTISSRLGTIGDIGCTSFFPSKNLGCFGDGGACFTNDDNLAAVLRSIVNHGSKIKYVHDRIGVNSRLDTIQAAVLSVKLKHLDDFNQRRAMAAAIYNSRLAAIPQVQIPFVASDTSHIYHQYTVRVKDGSRDELRAVLQASGIPSMVYYPLPIHRQKAFEQWISPDVHFPVSDMLSKQVLSLPMHTELESEHLDFITSVIKNFYK</sequence>
<dbReference type="CDD" id="cd00616">
    <property type="entry name" value="AHBA_syn"/>
    <property type="match status" value="1"/>
</dbReference>
<protein>
    <submittedName>
        <fullName evidence="6">dTDP-4-amino-4,6-dideoxygalactose transaminase</fullName>
    </submittedName>
</protein>
<feature type="active site" description="Proton acceptor" evidence="3">
    <location>
        <position position="192"/>
    </location>
</feature>
<evidence type="ECO:0000256" key="1">
    <source>
        <dbReference type="ARBA" id="ARBA00022898"/>
    </source>
</evidence>
<dbReference type="SUPFAM" id="SSF53383">
    <property type="entry name" value="PLP-dependent transferases"/>
    <property type="match status" value="1"/>
</dbReference>
<dbReference type="Proteomes" id="UP000249239">
    <property type="component" value="Unassembled WGS sequence"/>
</dbReference>
<dbReference type="Pfam" id="PF01041">
    <property type="entry name" value="DegT_DnrJ_EryC1"/>
    <property type="match status" value="1"/>
</dbReference>
<evidence type="ECO:0000256" key="2">
    <source>
        <dbReference type="ARBA" id="ARBA00037999"/>
    </source>
</evidence>
<dbReference type="InterPro" id="IPR015424">
    <property type="entry name" value="PyrdxlP-dep_Trfase"/>
</dbReference>
<dbReference type="PANTHER" id="PTHR30244">
    <property type="entry name" value="TRANSAMINASE"/>
    <property type="match status" value="1"/>
</dbReference>
<dbReference type="FunFam" id="3.40.640.10:FF:000089">
    <property type="entry name" value="Aminotransferase, DegT/DnrJ/EryC1/StrS family"/>
    <property type="match status" value="1"/>
</dbReference>
<dbReference type="Gene3D" id="3.40.640.10">
    <property type="entry name" value="Type I PLP-dependent aspartate aminotransferase-like (Major domain)"/>
    <property type="match status" value="1"/>
</dbReference>
<reference evidence="6 7" key="1">
    <citation type="submission" date="2018-06" db="EMBL/GenBank/DDBJ databases">
        <title>Genomic Encyclopedia of Archaeal and Bacterial Type Strains, Phase II (KMG-II): from individual species to whole genera.</title>
        <authorList>
            <person name="Goeker M."/>
        </authorList>
    </citation>
    <scope>NUCLEOTIDE SEQUENCE [LARGE SCALE GENOMIC DNA]</scope>
    <source>
        <strain evidence="6 7">DSM 6779</strain>
    </source>
</reference>
<evidence type="ECO:0000313" key="6">
    <source>
        <dbReference type="EMBL" id="PZX19476.1"/>
    </source>
</evidence>
<comment type="caution">
    <text evidence="6">The sequence shown here is derived from an EMBL/GenBank/DDBJ whole genome shotgun (WGS) entry which is preliminary data.</text>
</comment>
<evidence type="ECO:0000313" key="7">
    <source>
        <dbReference type="Proteomes" id="UP000249239"/>
    </source>
</evidence>
<organism evidence="6 7">
    <name type="scientific">Breznakibacter xylanolyticus</name>
    <dbReference type="NCBI Taxonomy" id="990"/>
    <lineage>
        <taxon>Bacteria</taxon>
        <taxon>Pseudomonadati</taxon>
        <taxon>Bacteroidota</taxon>
        <taxon>Bacteroidia</taxon>
        <taxon>Marinilabiliales</taxon>
        <taxon>Marinilabiliaceae</taxon>
        <taxon>Breznakibacter</taxon>
    </lineage>
</organism>
<name>A0A2W7P217_9BACT</name>